<name>A0AAV4NBV0_CAEEX</name>
<comment type="caution">
    <text evidence="1">The sequence shown here is derived from an EMBL/GenBank/DDBJ whole genome shotgun (WGS) entry which is preliminary data.</text>
</comment>
<evidence type="ECO:0000313" key="2">
    <source>
        <dbReference type="Proteomes" id="UP001054945"/>
    </source>
</evidence>
<organism evidence="1 2">
    <name type="scientific">Caerostris extrusa</name>
    <name type="common">Bark spider</name>
    <name type="synonym">Caerostris bankana</name>
    <dbReference type="NCBI Taxonomy" id="172846"/>
    <lineage>
        <taxon>Eukaryota</taxon>
        <taxon>Metazoa</taxon>
        <taxon>Ecdysozoa</taxon>
        <taxon>Arthropoda</taxon>
        <taxon>Chelicerata</taxon>
        <taxon>Arachnida</taxon>
        <taxon>Araneae</taxon>
        <taxon>Araneomorphae</taxon>
        <taxon>Entelegynae</taxon>
        <taxon>Araneoidea</taxon>
        <taxon>Araneidae</taxon>
        <taxon>Caerostris</taxon>
    </lineage>
</organism>
<accession>A0AAV4NBV0</accession>
<dbReference type="Proteomes" id="UP001054945">
    <property type="component" value="Unassembled WGS sequence"/>
</dbReference>
<evidence type="ECO:0000313" key="1">
    <source>
        <dbReference type="EMBL" id="GIX82096.1"/>
    </source>
</evidence>
<dbReference type="AlphaFoldDB" id="A0AAV4NBV0"/>
<reference evidence="1 2" key="1">
    <citation type="submission" date="2021-06" db="EMBL/GenBank/DDBJ databases">
        <title>Caerostris extrusa draft genome.</title>
        <authorList>
            <person name="Kono N."/>
            <person name="Arakawa K."/>
        </authorList>
    </citation>
    <scope>NUCLEOTIDE SEQUENCE [LARGE SCALE GENOMIC DNA]</scope>
</reference>
<gene>
    <name evidence="1" type="ORF">CEXT_708131</name>
</gene>
<proteinExistence type="predicted"/>
<protein>
    <submittedName>
        <fullName evidence="1">Uncharacterized protein</fullName>
    </submittedName>
</protein>
<keyword evidence="2" id="KW-1185">Reference proteome</keyword>
<dbReference type="EMBL" id="BPLR01003205">
    <property type="protein sequence ID" value="GIX82096.1"/>
    <property type="molecule type" value="Genomic_DNA"/>
</dbReference>
<sequence>MDAAGKRWGLLSCHVDVSFMSPGTVWKRIPAKRVLLQRSRQKIAVHVMDRFFNSKGRKEHRRITVPRHSDFLMESRPGQEASCQRLRCSQRKSPFQRLAPAA</sequence>